<dbReference type="AlphaFoldDB" id="A0ABD3VLF9"/>
<dbReference type="EMBL" id="JBJQND010000011">
    <property type="protein sequence ID" value="KAL3862245.1"/>
    <property type="molecule type" value="Genomic_DNA"/>
</dbReference>
<dbReference type="EMBL" id="JBJQND010000011">
    <property type="protein sequence ID" value="KAL3862244.1"/>
    <property type="molecule type" value="Genomic_DNA"/>
</dbReference>
<evidence type="ECO:0000313" key="1">
    <source>
        <dbReference type="EMBL" id="KAL3862244.1"/>
    </source>
</evidence>
<proteinExistence type="predicted"/>
<protein>
    <submittedName>
        <fullName evidence="2">Uncharacterized protein</fullName>
    </submittedName>
</protein>
<dbReference type="Proteomes" id="UP001634394">
    <property type="component" value="Unassembled WGS sequence"/>
</dbReference>
<comment type="caution">
    <text evidence="2">The sequence shown here is derived from an EMBL/GenBank/DDBJ whole genome shotgun (WGS) entry which is preliminary data.</text>
</comment>
<gene>
    <name evidence="1" type="ORF">ACJMK2_008228</name>
    <name evidence="2" type="ORF">ACJMK2_008229</name>
</gene>
<reference evidence="2 3" key="1">
    <citation type="submission" date="2024-11" db="EMBL/GenBank/DDBJ databases">
        <title>Chromosome-level genome assembly of the freshwater bivalve Anodonta woodiana.</title>
        <authorList>
            <person name="Chen X."/>
        </authorList>
    </citation>
    <scope>NUCLEOTIDE SEQUENCE [LARGE SCALE GENOMIC DNA]</scope>
    <source>
        <strain evidence="2">MN2024</strain>
        <tissue evidence="2">Gills</tissue>
    </source>
</reference>
<accession>A0ABD3VLF9</accession>
<name>A0ABD3VLF9_SINWO</name>
<evidence type="ECO:0000313" key="2">
    <source>
        <dbReference type="EMBL" id="KAL3862245.1"/>
    </source>
</evidence>
<evidence type="ECO:0000313" key="3">
    <source>
        <dbReference type="Proteomes" id="UP001634394"/>
    </source>
</evidence>
<keyword evidence="3" id="KW-1185">Reference proteome</keyword>
<organism evidence="2 3">
    <name type="scientific">Sinanodonta woodiana</name>
    <name type="common">Chinese pond mussel</name>
    <name type="synonym">Anodonta woodiana</name>
    <dbReference type="NCBI Taxonomy" id="1069815"/>
    <lineage>
        <taxon>Eukaryota</taxon>
        <taxon>Metazoa</taxon>
        <taxon>Spiralia</taxon>
        <taxon>Lophotrochozoa</taxon>
        <taxon>Mollusca</taxon>
        <taxon>Bivalvia</taxon>
        <taxon>Autobranchia</taxon>
        <taxon>Heteroconchia</taxon>
        <taxon>Palaeoheterodonta</taxon>
        <taxon>Unionida</taxon>
        <taxon>Unionoidea</taxon>
        <taxon>Unionidae</taxon>
        <taxon>Unioninae</taxon>
        <taxon>Sinanodonta</taxon>
    </lineage>
</organism>
<sequence length="117" mass="13809">MSMNFENQLEPVLSGFCNKRYEKRDFFIKSHSSKPVLAGFKLLSMSMNFENQLEQFDPVRTGINRFYTFLFYQKIRRKGLFIKSRRSKPDLAGFELLSISMNFLEPVRTGLIRLEPV</sequence>